<dbReference type="InterPro" id="IPR036844">
    <property type="entry name" value="Hint_dom_sf"/>
</dbReference>
<dbReference type="CDD" id="cd00081">
    <property type="entry name" value="Hint"/>
    <property type="match status" value="1"/>
</dbReference>
<dbReference type="RefSeq" id="WP_188815751.1">
    <property type="nucleotide sequence ID" value="NZ_BMHT01000008.1"/>
</dbReference>
<sequence length="564" mass="62162">MQSTHRLVNFLFFLMALLLALLPIAAAFAQKPVKTEIIPLFDKVPAPPTVPNCTLKLPAGFADLERQVAQLSQTIASSRTAEQSKEEADMKAVSQRVTEAGVENMSEAQKLAYMQQAANIPGSNAQAVQLAQQMQDPAFTAKFSQMSDVEKAQYLQKQMAAPGSTQQRMVNNPAFQAAQADFMQQMQNPGFRAAWEKKSEAEQDAYMQQLMRKHGLDETQLKAVAGPAKTTAPLAPLVATAAMEANAKLAGIIAAEANSPDAFLRLQQQLQASLEAVSKEAAARPRVEAREGDCQGQQRNYDQYRSYQKQRLDLMAKYMPQLAAAWQARKKELIARSTPFQTELAKIHYGDDIKRPQEKAFVSSLAGGQQLMLQEITQLAGYSQAIYELNSKYCELTADYNKPFKCELATCFPPSARVNLPDGRQVHISRIRPGDEVLGYDAAMGRLRPVRVQRVDIHSDHDYALVQLTIGTPAVYADLGTAAALATPAIKLLMTPNHPIITADRQALRADQLQPSDEVLRLNENEVETTHLADRQPAGTAWEVYNLRTETGNYFVSGVLVGSK</sequence>
<feature type="domain" description="Hint" evidence="2">
    <location>
        <begin position="409"/>
        <end position="523"/>
    </location>
</feature>
<dbReference type="InterPro" id="IPR050387">
    <property type="entry name" value="Hedgehog_Signaling"/>
</dbReference>
<protein>
    <recommendedName>
        <fullName evidence="2">Hint domain-containing protein</fullName>
    </recommendedName>
</protein>
<dbReference type="PANTHER" id="PTHR11889">
    <property type="entry name" value="HEDGEHOG"/>
    <property type="match status" value="1"/>
</dbReference>
<gene>
    <name evidence="3" type="ORF">GCM10011383_39180</name>
</gene>
<evidence type="ECO:0000313" key="3">
    <source>
        <dbReference type="EMBL" id="GGF23678.1"/>
    </source>
</evidence>
<proteinExistence type="predicted"/>
<dbReference type="InterPro" id="IPR006141">
    <property type="entry name" value="Intein_N"/>
</dbReference>
<dbReference type="EMBL" id="BMHT01000008">
    <property type="protein sequence ID" value="GGF23678.1"/>
    <property type="molecule type" value="Genomic_DNA"/>
</dbReference>
<dbReference type="SUPFAM" id="SSF51294">
    <property type="entry name" value="Hedgehog/intein (Hint) domain"/>
    <property type="match status" value="1"/>
</dbReference>
<feature type="chain" id="PRO_5046932777" description="Hint domain-containing protein" evidence="1">
    <location>
        <begin position="30"/>
        <end position="564"/>
    </location>
</feature>
<dbReference type="SMART" id="SM00306">
    <property type="entry name" value="HintN"/>
    <property type="match status" value="1"/>
</dbReference>
<keyword evidence="1" id="KW-0732">Signal</keyword>
<name>A0ABQ1UPZ2_9BACT</name>
<organism evidence="3 4">
    <name type="scientific">Hymenobacter cavernae</name>
    <dbReference type="NCBI Taxonomy" id="2044852"/>
    <lineage>
        <taxon>Bacteria</taxon>
        <taxon>Pseudomonadati</taxon>
        <taxon>Bacteroidota</taxon>
        <taxon>Cytophagia</taxon>
        <taxon>Cytophagales</taxon>
        <taxon>Hymenobacteraceae</taxon>
        <taxon>Hymenobacter</taxon>
    </lineage>
</organism>
<feature type="signal peptide" evidence="1">
    <location>
        <begin position="1"/>
        <end position="29"/>
    </location>
</feature>
<dbReference type="Proteomes" id="UP000632273">
    <property type="component" value="Unassembled WGS sequence"/>
</dbReference>
<dbReference type="PANTHER" id="PTHR11889:SF84">
    <property type="entry name" value="HEDGEHOG PROTEIN"/>
    <property type="match status" value="1"/>
</dbReference>
<dbReference type="Gene3D" id="2.170.16.10">
    <property type="entry name" value="Hedgehog/Intein (Hint) domain"/>
    <property type="match status" value="1"/>
</dbReference>
<evidence type="ECO:0000313" key="4">
    <source>
        <dbReference type="Proteomes" id="UP000632273"/>
    </source>
</evidence>
<reference evidence="4" key="1">
    <citation type="journal article" date="2019" name="Int. J. Syst. Evol. Microbiol.">
        <title>The Global Catalogue of Microorganisms (GCM) 10K type strain sequencing project: providing services to taxonomists for standard genome sequencing and annotation.</title>
        <authorList>
            <consortium name="The Broad Institute Genomics Platform"/>
            <consortium name="The Broad Institute Genome Sequencing Center for Infectious Disease"/>
            <person name="Wu L."/>
            <person name="Ma J."/>
        </authorList>
    </citation>
    <scope>NUCLEOTIDE SEQUENCE [LARGE SCALE GENOMIC DNA]</scope>
    <source>
        <strain evidence="4">CGMCC 1.15197</strain>
    </source>
</reference>
<evidence type="ECO:0000256" key="1">
    <source>
        <dbReference type="SAM" id="SignalP"/>
    </source>
</evidence>
<comment type="caution">
    <text evidence="3">The sequence shown here is derived from an EMBL/GenBank/DDBJ whole genome shotgun (WGS) entry which is preliminary data.</text>
</comment>
<dbReference type="InterPro" id="IPR003587">
    <property type="entry name" value="Hint_dom_N"/>
</dbReference>
<keyword evidence="4" id="KW-1185">Reference proteome</keyword>
<accession>A0ABQ1UPZ2</accession>
<dbReference type="PROSITE" id="PS50817">
    <property type="entry name" value="INTEIN_N_TER"/>
    <property type="match status" value="1"/>
</dbReference>
<evidence type="ECO:0000259" key="2">
    <source>
        <dbReference type="SMART" id="SM00306"/>
    </source>
</evidence>